<dbReference type="PaxDb" id="6945-B7Q434"/>
<dbReference type="AlphaFoldDB" id="B7Q434"/>
<dbReference type="EMBL" id="DS853260">
    <property type="protein sequence ID" value="EEC13609.1"/>
    <property type="molecule type" value="Genomic_DNA"/>
</dbReference>
<organism>
    <name type="scientific">Ixodes scapularis</name>
    <name type="common">Black-legged tick</name>
    <name type="synonym">Deer tick</name>
    <dbReference type="NCBI Taxonomy" id="6945"/>
    <lineage>
        <taxon>Eukaryota</taxon>
        <taxon>Metazoa</taxon>
        <taxon>Ecdysozoa</taxon>
        <taxon>Arthropoda</taxon>
        <taxon>Chelicerata</taxon>
        <taxon>Arachnida</taxon>
        <taxon>Acari</taxon>
        <taxon>Parasitiformes</taxon>
        <taxon>Ixodida</taxon>
        <taxon>Ixodoidea</taxon>
        <taxon>Ixodidae</taxon>
        <taxon>Ixodinae</taxon>
        <taxon>Ixodes</taxon>
    </lineage>
</organism>
<dbReference type="VEuPathDB" id="VectorBase:ISCW011095"/>
<dbReference type="HOGENOM" id="CLU_1929886_0_0_1"/>
<dbReference type="EnsemblMetazoa" id="ISCW011095-RA">
    <property type="protein sequence ID" value="ISCW011095-PA"/>
    <property type="gene ID" value="ISCW011095"/>
</dbReference>
<dbReference type="VEuPathDB" id="VectorBase:ISCI011095"/>
<dbReference type="EMBL" id="ABJB010346707">
    <property type="status" value="NOT_ANNOTATED_CDS"/>
    <property type="molecule type" value="Genomic_DNA"/>
</dbReference>
<gene>
    <name evidence="2" type="ORF">IscW_ISCW011095</name>
</gene>
<proteinExistence type="predicted"/>
<evidence type="ECO:0000256" key="1">
    <source>
        <dbReference type="SAM" id="MobiDB-lite"/>
    </source>
</evidence>
<keyword evidence="4" id="KW-1185">Reference proteome</keyword>
<evidence type="ECO:0000313" key="3">
    <source>
        <dbReference type="EnsemblMetazoa" id="ISCW011095-PA"/>
    </source>
</evidence>
<feature type="region of interest" description="Disordered" evidence="1">
    <location>
        <begin position="68"/>
        <end position="87"/>
    </location>
</feature>
<evidence type="ECO:0000313" key="4">
    <source>
        <dbReference type="Proteomes" id="UP000001555"/>
    </source>
</evidence>
<reference evidence="3" key="2">
    <citation type="submission" date="2020-05" db="UniProtKB">
        <authorList>
            <consortium name="EnsemblMetazoa"/>
        </authorList>
    </citation>
    <scope>IDENTIFICATION</scope>
    <source>
        <strain evidence="3">wikel</strain>
    </source>
</reference>
<sequence>MNDRPVGCPLTVLSSKSSPTSSSSPASSPRLPAPALLVVPDSSPLTRRRWSSGGVISPRSPVACRDFHRGGGGLSPDLLSADRPETPDGERLDLGAIGAAVAALLAPPVSSPVFDRVVFHDTSDVVENTNG</sequence>
<reference evidence="2 4" key="1">
    <citation type="submission" date="2008-03" db="EMBL/GenBank/DDBJ databases">
        <title>Annotation of Ixodes scapularis.</title>
        <authorList>
            <consortium name="Ixodes scapularis Genome Project Consortium"/>
            <person name="Caler E."/>
            <person name="Hannick L.I."/>
            <person name="Bidwell S."/>
            <person name="Joardar V."/>
            <person name="Thiagarajan M."/>
            <person name="Amedeo P."/>
            <person name="Galinsky K.J."/>
            <person name="Schobel S."/>
            <person name="Inman J."/>
            <person name="Hostetler J."/>
            <person name="Miller J."/>
            <person name="Hammond M."/>
            <person name="Megy K."/>
            <person name="Lawson D."/>
            <person name="Kodira C."/>
            <person name="Sutton G."/>
            <person name="Meyer J."/>
            <person name="Hill C.A."/>
            <person name="Birren B."/>
            <person name="Nene V."/>
            <person name="Collins F."/>
            <person name="Alarcon-Chaidez F."/>
            <person name="Wikel S."/>
            <person name="Strausberg R."/>
        </authorList>
    </citation>
    <scope>NUCLEOTIDE SEQUENCE [LARGE SCALE GENOMIC DNA]</scope>
    <source>
        <strain evidence="4">Wikel</strain>
        <strain evidence="2">Wikel colony</strain>
    </source>
</reference>
<feature type="compositionally biased region" description="Low complexity" evidence="1">
    <location>
        <begin position="9"/>
        <end position="35"/>
    </location>
</feature>
<dbReference type="Proteomes" id="UP000001555">
    <property type="component" value="Unassembled WGS sequence"/>
</dbReference>
<protein>
    <submittedName>
        <fullName evidence="2 3">Uncharacterized protein</fullName>
    </submittedName>
</protein>
<name>B7Q434_IXOSC</name>
<dbReference type="InParanoid" id="B7Q434"/>
<evidence type="ECO:0000313" key="2">
    <source>
        <dbReference type="EMBL" id="EEC13609.1"/>
    </source>
</evidence>
<feature type="region of interest" description="Disordered" evidence="1">
    <location>
        <begin position="1"/>
        <end position="35"/>
    </location>
</feature>
<accession>B7Q434</accession>